<feature type="domain" description="CRAL-TRIO" evidence="2">
    <location>
        <begin position="110"/>
        <end position="265"/>
    </location>
</feature>
<dbReference type="GO" id="GO:0008526">
    <property type="term" value="F:phosphatidylinositol transfer activity"/>
    <property type="evidence" value="ECO:0007669"/>
    <property type="project" value="TreeGrafter"/>
</dbReference>
<dbReference type="RefSeq" id="XP_012178065.1">
    <property type="nucleotide sequence ID" value="XM_012322675.1"/>
</dbReference>
<dbReference type="PANTHER" id="PTHR45824:SF29">
    <property type="entry name" value="GH16843P"/>
    <property type="match status" value="1"/>
</dbReference>
<protein>
    <recommendedName>
        <fullName evidence="2">CRAL-TRIO domain-containing protein</fullName>
    </recommendedName>
</protein>
<dbReference type="PROSITE" id="PS50191">
    <property type="entry name" value="CRAL_TRIO"/>
    <property type="match status" value="1"/>
</dbReference>
<feature type="region of interest" description="Disordered" evidence="1">
    <location>
        <begin position="312"/>
        <end position="334"/>
    </location>
</feature>
<dbReference type="InterPro" id="IPR052578">
    <property type="entry name" value="PI_Transfer_CRAL-TRIO"/>
</dbReference>
<dbReference type="OrthoDB" id="75724at2759"/>
<dbReference type="InterPro" id="IPR036273">
    <property type="entry name" value="CRAL/TRIO_N_dom_sf"/>
</dbReference>
<accession>J4HS68</accession>
<sequence length="334" mass="38384">MAVDKEPLYEPPPVPHLPEKLTEFPPAHAPSVEHQPVLEEVIKYFSDESYVIPQTEDGQLRDEEKFWLSYECIHRYLRATKWAGAKTAITRLEDTLRWRREFGVYDLITPAHVEPEALTGKMVSFGYDVDGRPALYLRPKNQNTEESIRQMHFLTWMLERSVDLMGPGVENLALMVDFAARAKPPSLSIARMTVNILQNHYPERLGRALIVNVPFFVNVFLKLIAPFLDPVTRDKMRFNPSCVSDGLFTSDMLIGEWGGDCPFEYKHEVYWPALVQMCEKRRAKMMDTWRSLGGKVGLREWDVKCSTDFSGDVNAHDTPVQTDETTDEKADEQS</sequence>
<dbReference type="STRING" id="599839.J4HS68"/>
<dbReference type="AlphaFoldDB" id="J4HS68"/>
<dbReference type="InterPro" id="IPR001251">
    <property type="entry name" value="CRAL-TRIO_dom"/>
</dbReference>
<dbReference type="SUPFAM" id="SSF52087">
    <property type="entry name" value="CRAL/TRIO domain"/>
    <property type="match status" value="1"/>
</dbReference>
<feature type="region of interest" description="Disordered" evidence="1">
    <location>
        <begin position="1"/>
        <end position="20"/>
    </location>
</feature>
<dbReference type="Proteomes" id="UP000006352">
    <property type="component" value="Unassembled WGS sequence"/>
</dbReference>
<evidence type="ECO:0000313" key="3">
    <source>
        <dbReference type="EMBL" id="CCL98782.1"/>
    </source>
</evidence>
<gene>
    <name evidence="3" type="ORF">FIBRA_00787</name>
</gene>
<dbReference type="Pfam" id="PF00650">
    <property type="entry name" value="CRAL_TRIO"/>
    <property type="match status" value="1"/>
</dbReference>
<dbReference type="SUPFAM" id="SSF46938">
    <property type="entry name" value="CRAL/TRIO N-terminal domain"/>
    <property type="match status" value="1"/>
</dbReference>
<dbReference type="InParanoid" id="J4HS68"/>
<name>J4HS68_9APHY</name>
<evidence type="ECO:0000313" key="4">
    <source>
        <dbReference type="Proteomes" id="UP000006352"/>
    </source>
</evidence>
<dbReference type="Gene3D" id="3.40.525.10">
    <property type="entry name" value="CRAL-TRIO lipid binding domain"/>
    <property type="match status" value="1"/>
</dbReference>
<evidence type="ECO:0000259" key="2">
    <source>
        <dbReference type="PROSITE" id="PS50191"/>
    </source>
</evidence>
<dbReference type="SMART" id="SM00516">
    <property type="entry name" value="SEC14"/>
    <property type="match status" value="1"/>
</dbReference>
<organism evidence="3 4">
    <name type="scientific">Fibroporia radiculosa</name>
    <dbReference type="NCBI Taxonomy" id="599839"/>
    <lineage>
        <taxon>Eukaryota</taxon>
        <taxon>Fungi</taxon>
        <taxon>Dikarya</taxon>
        <taxon>Basidiomycota</taxon>
        <taxon>Agaricomycotina</taxon>
        <taxon>Agaricomycetes</taxon>
        <taxon>Polyporales</taxon>
        <taxon>Fibroporiaceae</taxon>
        <taxon>Fibroporia</taxon>
    </lineage>
</organism>
<reference evidence="3 4" key="1">
    <citation type="journal article" date="2012" name="Appl. Environ. Microbiol.">
        <title>Short-read sequencing for genomic analysis of the brown rot fungus Fibroporia radiculosa.</title>
        <authorList>
            <person name="Tang J.D."/>
            <person name="Perkins A.D."/>
            <person name="Sonstegard T.S."/>
            <person name="Schroeder S.G."/>
            <person name="Burgess S.C."/>
            <person name="Diehl S.V."/>
        </authorList>
    </citation>
    <scope>NUCLEOTIDE SEQUENCE [LARGE SCALE GENOMIC DNA]</scope>
    <source>
        <strain evidence="3 4">TFFH 294</strain>
    </source>
</reference>
<dbReference type="Pfam" id="PF03765">
    <property type="entry name" value="CRAL_TRIO_N"/>
    <property type="match status" value="1"/>
</dbReference>
<dbReference type="PANTHER" id="PTHR45824">
    <property type="entry name" value="GH16843P"/>
    <property type="match status" value="1"/>
</dbReference>
<dbReference type="HOGENOM" id="CLU_014001_1_1_1"/>
<keyword evidence="4" id="KW-1185">Reference proteome</keyword>
<dbReference type="EMBL" id="HE796900">
    <property type="protein sequence ID" value="CCL98782.1"/>
    <property type="molecule type" value="Genomic_DNA"/>
</dbReference>
<dbReference type="InterPro" id="IPR036865">
    <property type="entry name" value="CRAL-TRIO_dom_sf"/>
</dbReference>
<evidence type="ECO:0000256" key="1">
    <source>
        <dbReference type="SAM" id="MobiDB-lite"/>
    </source>
</evidence>
<proteinExistence type="predicted"/>
<dbReference type="GeneID" id="24093693"/>
<dbReference type="CDD" id="cd00170">
    <property type="entry name" value="SEC14"/>
    <property type="match status" value="1"/>
</dbReference>
<dbReference type="InterPro" id="IPR011074">
    <property type="entry name" value="CRAL/TRIO_N_dom"/>
</dbReference>